<dbReference type="GO" id="GO:0052693">
    <property type="term" value="F:epoxyqueuosine reductase activity"/>
    <property type="evidence" value="ECO:0007669"/>
    <property type="project" value="UniProtKB-EC"/>
</dbReference>
<gene>
    <name evidence="10" type="ORF">HNQ77_004649</name>
</gene>
<dbReference type="Proteomes" id="UP000538666">
    <property type="component" value="Unassembled WGS sequence"/>
</dbReference>
<dbReference type="InterPro" id="IPR013542">
    <property type="entry name" value="QueG_DUF1730"/>
</dbReference>
<evidence type="ECO:0000256" key="7">
    <source>
        <dbReference type="ARBA" id="ARBA00023004"/>
    </source>
</evidence>
<evidence type="ECO:0000256" key="4">
    <source>
        <dbReference type="ARBA" id="ARBA00022723"/>
    </source>
</evidence>
<dbReference type="InterPro" id="IPR004453">
    <property type="entry name" value="QueG"/>
</dbReference>
<dbReference type="Pfam" id="PF13484">
    <property type="entry name" value="Fer4_16"/>
    <property type="match status" value="1"/>
</dbReference>
<keyword evidence="2" id="KW-0963">Cytoplasm</keyword>
<keyword evidence="7" id="KW-0408">Iron</keyword>
<dbReference type="GO" id="GO:0008616">
    <property type="term" value="P:tRNA queuosine(34) biosynthetic process"/>
    <property type="evidence" value="ECO:0007669"/>
    <property type="project" value="UniProtKB-KW"/>
</dbReference>
<keyword evidence="6 10" id="KW-0560">Oxidoreductase</keyword>
<keyword evidence="3" id="KW-0819">tRNA processing</keyword>
<evidence type="ECO:0000256" key="1">
    <source>
        <dbReference type="ARBA" id="ARBA00022485"/>
    </source>
</evidence>
<accession>A0A841JZU3</accession>
<dbReference type="AlphaFoldDB" id="A0A841JZU3"/>
<feature type="domain" description="4Fe-4S ferredoxin-type" evidence="9">
    <location>
        <begin position="200"/>
        <end position="230"/>
    </location>
</feature>
<evidence type="ECO:0000256" key="5">
    <source>
        <dbReference type="ARBA" id="ARBA00022785"/>
    </source>
</evidence>
<proteinExistence type="predicted"/>
<dbReference type="GO" id="GO:0046872">
    <property type="term" value="F:metal ion binding"/>
    <property type="evidence" value="ECO:0007669"/>
    <property type="project" value="UniProtKB-KW"/>
</dbReference>
<dbReference type="SUPFAM" id="SSF46548">
    <property type="entry name" value="alpha-helical ferredoxin"/>
    <property type="match status" value="1"/>
</dbReference>
<dbReference type="NCBIfam" id="TIGR00276">
    <property type="entry name" value="tRNA epoxyqueuosine(34) reductase QueG"/>
    <property type="match status" value="1"/>
</dbReference>
<dbReference type="Pfam" id="PF08331">
    <property type="entry name" value="QueG_DUF1730"/>
    <property type="match status" value="1"/>
</dbReference>
<dbReference type="InterPro" id="IPR017900">
    <property type="entry name" value="4Fe4S_Fe_S_CS"/>
</dbReference>
<dbReference type="PANTHER" id="PTHR30002:SF4">
    <property type="entry name" value="EPOXYQUEUOSINE REDUCTASE"/>
    <property type="match status" value="1"/>
</dbReference>
<dbReference type="PANTHER" id="PTHR30002">
    <property type="entry name" value="EPOXYQUEUOSINE REDUCTASE"/>
    <property type="match status" value="1"/>
</dbReference>
<organism evidence="10 11">
    <name type="scientific">Silvibacterium bohemicum</name>
    <dbReference type="NCBI Taxonomy" id="1577686"/>
    <lineage>
        <taxon>Bacteria</taxon>
        <taxon>Pseudomonadati</taxon>
        <taxon>Acidobacteriota</taxon>
        <taxon>Terriglobia</taxon>
        <taxon>Terriglobales</taxon>
        <taxon>Acidobacteriaceae</taxon>
        <taxon>Silvibacterium</taxon>
    </lineage>
</organism>
<dbReference type="PROSITE" id="PS51379">
    <property type="entry name" value="4FE4S_FER_2"/>
    <property type="match status" value="1"/>
</dbReference>
<comment type="caution">
    <text evidence="10">The sequence shown here is derived from an EMBL/GenBank/DDBJ whole genome shotgun (WGS) entry which is preliminary data.</text>
</comment>
<reference evidence="10 11" key="1">
    <citation type="submission" date="2020-08" db="EMBL/GenBank/DDBJ databases">
        <title>Genomic Encyclopedia of Type Strains, Phase IV (KMG-IV): sequencing the most valuable type-strain genomes for metagenomic binning, comparative biology and taxonomic classification.</title>
        <authorList>
            <person name="Goeker M."/>
        </authorList>
    </citation>
    <scope>NUCLEOTIDE SEQUENCE [LARGE SCALE GENOMIC DNA]</scope>
    <source>
        <strain evidence="10 11">DSM 103733</strain>
    </source>
</reference>
<dbReference type="OrthoDB" id="9784571at2"/>
<dbReference type="EMBL" id="JACHEK010000010">
    <property type="protein sequence ID" value="MBB6146670.1"/>
    <property type="molecule type" value="Genomic_DNA"/>
</dbReference>
<dbReference type="GO" id="GO:0051539">
    <property type="term" value="F:4 iron, 4 sulfur cluster binding"/>
    <property type="evidence" value="ECO:0007669"/>
    <property type="project" value="UniProtKB-KW"/>
</dbReference>
<evidence type="ECO:0000313" key="11">
    <source>
        <dbReference type="Proteomes" id="UP000538666"/>
    </source>
</evidence>
<dbReference type="RefSeq" id="WP_050060307.1">
    <property type="nucleotide sequence ID" value="NZ_JACHEK010000010.1"/>
</dbReference>
<sequence length="394" mass="43237">MALTQSLIRELAREAGFTLGGVAAVPDATSIASQEERERFAAWVDAGHAGEMDYLKRVNEQGDPLRSSVRAPFPWAKSVIVCVADYSSEHPRSIDPAPEGAAWIARYAWSGSQNMGEAQRPSDYHKMLLKRLKAIEARLQEQFGAIESRCYVDTGPIVERVYARYAGLGWTGKNTCLLNQQLGSWLFLGVIITSLEVRADELALPAADRCGSCTRCIDACPTQALTPYRMNATRCISYLTIEKRGIIPGAVPGDGGITDLREGIGRNVFGCDICQDVCPWNKKSAAGRAFIVADPELAPRTALINPALDWLASMSERDFGEWFYGSPVKRARFDGFRRNLAIAMGNSGLQRFLPQLREWARSAESGLSDAAEWAVRRLEGESTPDDAAETRTAP</sequence>
<evidence type="ECO:0000259" key="9">
    <source>
        <dbReference type="PROSITE" id="PS51379"/>
    </source>
</evidence>
<name>A0A841JZU3_9BACT</name>
<evidence type="ECO:0000313" key="10">
    <source>
        <dbReference type="EMBL" id="MBB6146670.1"/>
    </source>
</evidence>
<evidence type="ECO:0000256" key="3">
    <source>
        <dbReference type="ARBA" id="ARBA00022694"/>
    </source>
</evidence>
<dbReference type="Gene3D" id="3.30.70.20">
    <property type="match status" value="1"/>
</dbReference>
<keyword evidence="4" id="KW-0479">Metal-binding</keyword>
<dbReference type="PROSITE" id="PS00198">
    <property type="entry name" value="4FE4S_FER_1"/>
    <property type="match status" value="1"/>
</dbReference>
<dbReference type="InterPro" id="IPR017896">
    <property type="entry name" value="4Fe4S_Fe-S-bd"/>
</dbReference>
<keyword evidence="5" id="KW-0671">Queuosine biosynthesis</keyword>
<evidence type="ECO:0000256" key="2">
    <source>
        <dbReference type="ARBA" id="ARBA00022490"/>
    </source>
</evidence>
<dbReference type="EC" id="1.17.99.6" evidence="10"/>
<keyword evidence="8" id="KW-0411">Iron-sulfur</keyword>
<protein>
    <submittedName>
        <fullName evidence="10">Epoxyqueuosine reductase</fullName>
        <ecNumber evidence="10">1.17.99.6</ecNumber>
    </submittedName>
</protein>
<keyword evidence="11" id="KW-1185">Reference proteome</keyword>
<evidence type="ECO:0000256" key="6">
    <source>
        <dbReference type="ARBA" id="ARBA00023002"/>
    </source>
</evidence>
<keyword evidence="1" id="KW-0004">4Fe-4S</keyword>
<evidence type="ECO:0000256" key="8">
    <source>
        <dbReference type="ARBA" id="ARBA00023014"/>
    </source>
</evidence>